<sequence length="307" mass="33076">MLSVHNLSIQFTRYDGGWRRKIIQPVRDLSLDLDAGSILAVVGSSGSGKSLLAHALLGLLPSNAQTGGTILYQKEQVTLKRAKKLRGRELALIPQSVAYLNPLSRVGKQVYRASRLSGQCRDSACKNRDMAFSRYGLGKEVAPMYPFQVSGGMARRVLTATATAGDASLLIADEPTTGLDADATIQTLHHLRELADGGKGVILITHDLESAVDVADNVAVIYAGTTVEVAPAAHFRDGTTVHPYTKALWNALPRNGFQYLSGNQPSEDDIISGCIFHDRCPNRQPSCETNAPSLHKTGATQVRCFHA</sequence>
<evidence type="ECO:0000259" key="14">
    <source>
        <dbReference type="PROSITE" id="PS50893"/>
    </source>
</evidence>
<keyword evidence="8" id="KW-0406">Ion transport</keyword>
<evidence type="ECO:0000256" key="6">
    <source>
        <dbReference type="ARBA" id="ARBA00022840"/>
    </source>
</evidence>
<dbReference type="Pfam" id="PF00005">
    <property type="entry name" value="ABC_tran"/>
    <property type="match status" value="1"/>
</dbReference>
<dbReference type="PANTHER" id="PTHR43297:SF13">
    <property type="entry name" value="NICKEL ABC TRANSPORTER, ATP-BINDING PROTEIN"/>
    <property type="match status" value="1"/>
</dbReference>
<comment type="catalytic activity">
    <reaction evidence="13">
        <text>Ni(2+)(out) + ATP + H2O = Ni(2+)(in) + ADP + phosphate + H(+)</text>
        <dbReference type="Rhea" id="RHEA:15557"/>
        <dbReference type="ChEBI" id="CHEBI:15377"/>
        <dbReference type="ChEBI" id="CHEBI:15378"/>
        <dbReference type="ChEBI" id="CHEBI:30616"/>
        <dbReference type="ChEBI" id="CHEBI:43474"/>
        <dbReference type="ChEBI" id="CHEBI:49786"/>
        <dbReference type="ChEBI" id="CHEBI:456216"/>
        <dbReference type="EC" id="7.2.2.11"/>
    </reaction>
    <physiologicalReaction direction="left-to-right" evidence="13">
        <dbReference type="Rhea" id="RHEA:15558"/>
    </physiologicalReaction>
</comment>
<keyword evidence="4" id="KW-1003">Cell membrane</keyword>
<keyword evidence="3" id="KW-0813">Transport</keyword>
<dbReference type="OrthoDB" id="9809450at2"/>
<dbReference type="KEGG" id="pprf:DPRO_3471"/>
<dbReference type="GO" id="GO:0015833">
    <property type="term" value="P:peptide transport"/>
    <property type="evidence" value="ECO:0007669"/>
    <property type="project" value="InterPro"/>
</dbReference>
<dbReference type="Gene3D" id="3.40.50.300">
    <property type="entry name" value="P-loop containing nucleotide triphosphate hydrolases"/>
    <property type="match status" value="1"/>
</dbReference>
<dbReference type="GO" id="GO:0016887">
    <property type="term" value="F:ATP hydrolysis activity"/>
    <property type="evidence" value="ECO:0007669"/>
    <property type="project" value="InterPro"/>
</dbReference>
<keyword evidence="5" id="KW-0547">Nucleotide-binding</keyword>
<dbReference type="Pfam" id="PF08352">
    <property type="entry name" value="oligo_HPY"/>
    <property type="match status" value="1"/>
</dbReference>
<evidence type="ECO:0000256" key="2">
    <source>
        <dbReference type="ARBA" id="ARBA00005417"/>
    </source>
</evidence>
<dbReference type="InterPro" id="IPR027417">
    <property type="entry name" value="P-loop_NTPase"/>
</dbReference>
<keyword evidence="7" id="KW-1278">Translocase</keyword>
<reference evidence="16" key="1">
    <citation type="submission" date="2017-09" db="EMBL/GenBank/DDBJ databases">
        <authorList>
            <person name="Regsiter A."/>
            <person name="William W."/>
        </authorList>
    </citation>
    <scope>NUCLEOTIDE SEQUENCE [LARGE SCALE GENOMIC DNA]</scope>
    <source>
        <strain evidence="16">500-1</strain>
    </source>
</reference>
<dbReference type="InterPro" id="IPR003593">
    <property type="entry name" value="AAA+_ATPase"/>
</dbReference>
<dbReference type="GO" id="GO:0005886">
    <property type="term" value="C:plasma membrane"/>
    <property type="evidence" value="ECO:0007669"/>
    <property type="project" value="UniProtKB-SubCell"/>
</dbReference>
<evidence type="ECO:0000313" key="15">
    <source>
        <dbReference type="EMBL" id="SOB60387.1"/>
    </source>
</evidence>
<keyword evidence="6 15" id="KW-0067">ATP-binding</keyword>
<evidence type="ECO:0000256" key="13">
    <source>
        <dbReference type="ARBA" id="ARBA00048610"/>
    </source>
</evidence>
<dbReference type="EMBL" id="LT907975">
    <property type="protein sequence ID" value="SOB60387.1"/>
    <property type="molecule type" value="Genomic_DNA"/>
</dbReference>
<keyword evidence="16" id="KW-1185">Reference proteome</keyword>
<dbReference type="EC" id="7.2.2.11" evidence="11"/>
<dbReference type="RefSeq" id="WP_097013119.1">
    <property type="nucleotide sequence ID" value="NZ_LT907975.1"/>
</dbReference>
<dbReference type="Proteomes" id="UP000219215">
    <property type="component" value="Chromosome DPRO"/>
</dbReference>
<accession>A0A2C8FD17</accession>
<dbReference type="GO" id="GO:0005524">
    <property type="term" value="F:ATP binding"/>
    <property type="evidence" value="ECO:0007669"/>
    <property type="project" value="UniProtKB-KW"/>
</dbReference>
<dbReference type="InterPro" id="IPR013563">
    <property type="entry name" value="Oligopep_ABC_C"/>
</dbReference>
<protein>
    <recommendedName>
        <fullName evidence="12">Nickel import system ATP-binding protein NikD</fullName>
        <ecNumber evidence="11">7.2.2.11</ecNumber>
    </recommendedName>
</protein>
<evidence type="ECO:0000256" key="5">
    <source>
        <dbReference type="ARBA" id="ARBA00022741"/>
    </source>
</evidence>
<comment type="subcellular location">
    <subcellularLocation>
        <location evidence="1">Cell inner membrane</location>
        <topology evidence="1">Peripheral membrane protein</topology>
    </subcellularLocation>
</comment>
<evidence type="ECO:0000256" key="11">
    <source>
        <dbReference type="ARBA" id="ARBA00039098"/>
    </source>
</evidence>
<dbReference type="NCBIfam" id="TIGR01727">
    <property type="entry name" value="oligo_HPY"/>
    <property type="match status" value="1"/>
</dbReference>
<feature type="domain" description="ABC transporter" evidence="14">
    <location>
        <begin position="4"/>
        <end position="248"/>
    </location>
</feature>
<dbReference type="SUPFAM" id="SSF52540">
    <property type="entry name" value="P-loop containing nucleoside triphosphate hydrolases"/>
    <property type="match status" value="1"/>
</dbReference>
<evidence type="ECO:0000313" key="16">
    <source>
        <dbReference type="Proteomes" id="UP000219215"/>
    </source>
</evidence>
<dbReference type="PANTHER" id="PTHR43297">
    <property type="entry name" value="OLIGOPEPTIDE TRANSPORT ATP-BINDING PROTEIN APPD"/>
    <property type="match status" value="1"/>
</dbReference>
<evidence type="ECO:0000256" key="4">
    <source>
        <dbReference type="ARBA" id="ARBA00022475"/>
    </source>
</evidence>
<dbReference type="AlphaFoldDB" id="A0A2C8FD17"/>
<evidence type="ECO:0000256" key="3">
    <source>
        <dbReference type="ARBA" id="ARBA00022448"/>
    </source>
</evidence>
<dbReference type="GO" id="GO:0015413">
    <property type="term" value="F:ABC-type nickel transporter activity"/>
    <property type="evidence" value="ECO:0007669"/>
    <property type="project" value="UniProtKB-EC"/>
</dbReference>
<gene>
    <name evidence="15" type="primary">ddpD</name>
    <name evidence="15" type="ORF">DPRO_3471</name>
</gene>
<proteinExistence type="inferred from homology"/>
<keyword evidence="9" id="KW-0472">Membrane</keyword>
<dbReference type="SMART" id="SM00382">
    <property type="entry name" value="AAA"/>
    <property type="match status" value="1"/>
</dbReference>
<evidence type="ECO:0000256" key="8">
    <source>
        <dbReference type="ARBA" id="ARBA00023065"/>
    </source>
</evidence>
<comment type="subunit">
    <text evidence="10">The complex is composed of two ATP-binding proteins (NikD and NikE), two transmembrane proteins (NikB and NikC) and a solute-binding protein (NikA).</text>
</comment>
<evidence type="ECO:0000256" key="10">
    <source>
        <dbReference type="ARBA" id="ARBA00038669"/>
    </source>
</evidence>
<evidence type="ECO:0000256" key="9">
    <source>
        <dbReference type="ARBA" id="ARBA00023136"/>
    </source>
</evidence>
<evidence type="ECO:0000256" key="7">
    <source>
        <dbReference type="ARBA" id="ARBA00022967"/>
    </source>
</evidence>
<name>A0A2C8FD17_9BACT</name>
<dbReference type="PROSITE" id="PS50893">
    <property type="entry name" value="ABC_TRANSPORTER_2"/>
    <property type="match status" value="1"/>
</dbReference>
<evidence type="ECO:0000256" key="1">
    <source>
        <dbReference type="ARBA" id="ARBA00004417"/>
    </source>
</evidence>
<dbReference type="InterPro" id="IPR003439">
    <property type="entry name" value="ABC_transporter-like_ATP-bd"/>
</dbReference>
<evidence type="ECO:0000256" key="12">
    <source>
        <dbReference type="ARBA" id="ARBA00044143"/>
    </source>
</evidence>
<comment type="similarity">
    <text evidence="2">Belongs to the ABC transporter superfamily.</text>
</comment>
<dbReference type="InterPro" id="IPR050388">
    <property type="entry name" value="ABC_Ni/Peptide_Import"/>
</dbReference>
<organism evidence="15 16">
    <name type="scientific">Pseudodesulfovibrio profundus</name>
    <dbReference type="NCBI Taxonomy" id="57320"/>
    <lineage>
        <taxon>Bacteria</taxon>
        <taxon>Pseudomonadati</taxon>
        <taxon>Thermodesulfobacteriota</taxon>
        <taxon>Desulfovibrionia</taxon>
        <taxon>Desulfovibrionales</taxon>
        <taxon>Desulfovibrionaceae</taxon>
    </lineage>
</organism>